<dbReference type="GO" id="GO:0016705">
    <property type="term" value="F:oxidoreductase activity, acting on paired donors, with incorporation or reduction of molecular oxygen"/>
    <property type="evidence" value="ECO:0007669"/>
    <property type="project" value="InterPro"/>
</dbReference>
<keyword evidence="7" id="KW-1133">Transmembrane helix</keyword>
<accession>A0A7J0DNI1</accession>
<dbReference type="InterPro" id="IPR001128">
    <property type="entry name" value="Cyt_P450"/>
</dbReference>
<gene>
    <name evidence="15" type="ORF">Acr_00g0060070</name>
</gene>
<keyword evidence="10 13" id="KW-0503">Monooxygenase</keyword>
<dbReference type="InterPro" id="IPR002401">
    <property type="entry name" value="Cyt_P450_E_grp-I"/>
</dbReference>
<feature type="binding site" description="axial binding residue" evidence="12">
    <location>
        <position position="317"/>
    </location>
    <ligand>
        <name>heme</name>
        <dbReference type="ChEBI" id="CHEBI:30413"/>
    </ligand>
    <ligandPart>
        <name>Fe</name>
        <dbReference type="ChEBI" id="CHEBI:18248"/>
    </ligandPart>
</feature>
<comment type="caution">
    <text evidence="15">The sequence shown here is derived from an EMBL/GenBank/DDBJ whole genome shotgun (WGS) entry which is preliminary data.</text>
</comment>
<evidence type="ECO:0000256" key="8">
    <source>
        <dbReference type="ARBA" id="ARBA00023002"/>
    </source>
</evidence>
<dbReference type="InterPro" id="IPR017972">
    <property type="entry name" value="Cyt_P450_CS"/>
</dbReference>
<feature type="region of interest" description="Disordered" evidence="14">
    <location>
        <begin position="448"/>
        <end position="472"/>
    </location>
</feature>
<keyword evidence="6 12" id="KW-0479">Metal-binding</keyword>
<evidence type="ECO:0000313" key="15">
    <source>
        <dbReference type="EMBL" id="GFS38901.1"/>
    </source>
</evidence>
<protein>
    <submittedName>
        <fullName evidence="15">Cytochrome P450, family 98, subfamily A, polypeptide 3</fullName>
    </submittedName>
</protein>
<evidence type="ECO:0000256" key="12">
    <source>
        <dbReference type="PIRSR" id="PIRSR602401-1"/>
    </source>
</evidence>
<name>A0A7J0DNI1_9ERIC</name>
<evidence type="ECO:0000256" key="2">
    <source>
        <dbReference type="ARBA" id="ARBA00004167"/>
    </source>
</evidence>
<comment type="cofactor">
    <cofactor evidence="1 12">
        <name>heme</name>
        <dbReference type="ChEBI" id="CHEBI:30413"/>
    </cofactor>
</comment>
<keyword evidence="11" id="KW-0472">Membrane</keyword>
<dbReference type="PRINTS" id="PR00463">
    <property type="entry name" value="EP450I"/>
</dbReference>
<evidence type="ECO:0000256" key="4">
    <source>
        <dbReference type="ARBA" id="ARBA00022617"/>
    </source>
</evidence>
<dbReference type="OrthoDB" id="2789670at2759"/>
<dbReference type="PANTHER" id="PTHR47944:SF10">
    <property type="entry name" value="CYTOCHROME P450 98A9"/>
    <property type="match status" value="1"/>
</dbReference>
<dbReference type="EMBL" id="BJWL01000319">
    <property type="protein sequence ID" value="GFS38901.1"/>
    <property type="molecule type" value="Genomic_DNA"/>
</dbReference>
<evidence type="ECO:0000256" key="7">
    <source>
        <dbReference type="ARBA" id="ARBA00022989"/>
    </source>
</evidence>
<dbReference type="SUPFAM" id="SSF48264">
    <property type="entry name" value="Cytochrome P450"/>
    <property type="match status" value="1"/>
</dbReference>
<evidence type="ECO:0000313" key="16">
    <source>
        <dbReference type="Proteomes" id="UP000585474"/>
    </source>
</evidence>
<dbReference type="GO" id="GO:0004497">
    <property type="term" value="F:monooxygenase activity"/>
    <property type="evidence" value="ECO:0007669"/>
    <property type="project" value="UniProtKB-KW"/>
</dbReference>
<dbReference type="Gene3D" id="1.10.630.10">
    <property type="entry name" value="Cytochrome P450"/>
    <property type="match status" value="1"/>
</dbReference>
<dbReference type="GO" id="GO:0005506">
    <property type="term" value="F:iron ion binding"/>
    <property type="evidence" value="ECO:0007669"/>
    <property type="project" value="InterPro"/>
</dbReference>
<evidence type="ECO:0000256" key="10">
    <source>
        <dbReference type="ARBA" id="ARBA00023033"/>
    </source>
</evidence>
<dbReference type="PROSITE" id="PS00086">
    <property type="entry name" value="CYTOCHROME_P450"/>
    <property type="match status" value="1"/>
</dbReference>
<dbReference type="InterPro" id="IPR036396">
    <property type="entry name" value="Cyt_P450_sf"/>
</dbReference>
<evidence type="ECO:0000256" key="14">
    <source>
        <dbReference type="SAM" id="MobiDB-lite"/>
    </source>
</evidence>
<sequence>MVLGTASSPLDFKVGKHPVKPRNVHGRAESGAELVPVGHDGLELEALLVHLAFGVHESLPESQPRDGEQGEGFGDVEVPRSRGIQQHHEAGFWEAIRELRWPNGRARLEFKAISANGKKFGASLSMAMHIPWLHWMFPNFGNELAKNEARRDRLTKAIMEEHGLARQRTGVAKHHFVDALFTLQDQFELSEDTIIGLLWVGQKAQEELDRVIGPDRLMTESDFPNLPYLQHVAKEALRLHPPTPLMLPHRASANVKIGGYDVPKDSTVNVNVWAIGRDPAVWKSPLEFRPERFMEEDVDLKGHDFRLLPFGAGRRACPGTQLAINLVTFMFGHLLHHFSWAPSNGLSPEEIDMEESPGLEVSNVPVVLCRAVPLFFRANCASCRTPLCTESRLTEEWNFRRRSRGGRSQVWRNGSGQTVGRRRLGVLPRCVILLTIVSEKVRRKRLGEQSRSLEDERDESRERERRFQNLEL</sequence>
<comment type="subcellular location">
    <subcellularLocation>
        <location evidence="2">Membrane</location>
        <topology evidence="2">Single-pass membrane protein</topology>
    </subcellularLocation>
</comment>
<dbReference type="GO" id="GO:0020037">
    <property type="term" value="F:heme binding"/>
    <property type="evidence" value="ECO:0007669"/>
    <property type="project" value="InterPro"/>
</dbReference>
<evidence type="ECO:0000256" key="3">
    <source>
        <dbReference type="ARBA" id="ARBA00010617"/>
    </source>
</evidence>
<evidence type="ECO:0000256" key="9">
    <source>
        <dbReference type="ARBA" id="ARBA00023004"/>
    </source>
</evidence>
<proteinExistence type="inferred from homology"/>
<organism evidence="15 16">
    <name type="scientific">Actinidia rufa</name>
    <dbReference type="NCBI Taxonomy" id="165716"/>
    <lineage>
        <taxon>Eukaryota</taxon>
        <taxon>Viridiplantae</taxon>
        <taxon>Streptophyta</taxon>
        <taxon>Embryophyta</taxon>
        <taxon>Tracheophyta</taxon>
        <taxon>Spermatophyta</taxon>
        <taxon>Magnoliopsida</taxon>
        <taxon>eudicotyledons</taxon>
        <taxon>Gunneridae</taxon>
        <taxon>Pentapetalae</taxon>
        <taxon>asterids</taxon>
        <taxon>Ericales</taxon>
        <taxon>Actinidiaceae</taxon>
        <taxon>Actinidia</taxon>
    </lineage>
</organism>
<feature type="region of interest" description="Disordered" evidence="14">
    <location>
        <begin position="1"/>
        <end position="27"/>
    </location>
</feature>
<keyword evidence="8 13" id="KW-0560">Oxidoreductase</keyword>
<reference evidence="16" key="1">
    <citation type="submission" date="2019-07" db="EMBL/GenBank/DDBJ databases">
        <title>De Novo Assembly of kiwifruit Actinidia rufa.</title>
        <authorList>
            <person name="Sugita-Konishi S."/>
            <person name="Sato K."/>
            <person name="Mori E."/>
            <person name="Abe Y."/>
            <person name="Kisaki G."/>
            <person name="Hamano K."/>
            <person name="Suezawa K."/>
            <person name="Otani M."/>
            <person name="Fukuda T."/>
            <person name="Manabe T."/>
            <person name="Gomi K."/>
            <person name="Tabuchi M."/>
            <person name="Akimitsu K."/>
            <person name="Kataoka I."/>
        </authorList>
    </citation>
    <scope>NUCLEOTIDE SEQUENCE [LARGE SCALE GENOMIC DNA]</scope>
    <source>
        <strain evidence="16">cv. Fuchu</strain>
    </source>
</reference>
<evidence type="ECO:0000256" key="11">
    <source>
        <dbReference type="ARBA" id="ARBA00023136"/>
    </source>
</evidence>
<keyword evidence="4 12" id="KW-0349">Heme</keyword>
<comment type="similarity">
    <text evidence="3 13">Belongs to the cytochrome P450 family.</text>
</comment>
<keyword evidence="5" id="KW-0812">Transmembrane</keyword>
<feature type="compositionally biased region" description="Basic residues" evidence="14">
    <location>
        <begin position="15"/>
        <end position="25"/>
    </location>
</feature>
<dbReference type="Proteomes" id="UP000585474">
    <property type="component" value="Unassembled WGS sequence"/>
</dbReference>
<evidence type="ECO:0000256" key="13">
    <source>
        <dbReference type="RuleBase" id="RU000461"/>
    </source>
</evidence>
<evidence type="ECO:0000256" key="6">
    <source>
        <dbReference type="ARBA" id="ARBA00022723"/>
    </source>
</evidence>
<dbReference type="GO" id="GO:0016020">
    <property type="term" value="C:membrane"/>
    <property type="evidence" value="ECO:0007669"/>
    <property type="project" value="UniProtKB-SubCell"/>
</dbReference>
<evidence type="ECO:0000256" key="5">
    <source>
        <dbReference type="ARBA" id="ARBA00022692"/>
    </source>
</evidence>
<evidence type="ECO:0000256" key="1">
    <source>
        <dbReference type="ARBA" id="ARBA00001971"/>
    </source>
</evidence>
<dbReference type="AlphaFoldDB" id="A0A7J0DNI1"/>
<dbReference type="PANTHER" id="PTHR47944">
    <property type="entry name" value="CYTOCHROME P450 98A9"/>
    <property type="match status" value="1"/>
</dbReference>
<keyword evidence="9 12" id="KW-0408">Iron</keyword>
<keyword evidence="16" id="KW-1185">Reference proteome</keyword>
<dbReference type="Pfam" id="PF00067">
    <property type="entry name" value="p450"/>
    <property type="match status" value="1"/>
</dbReference>